<dbReference type="PANTHER" id="PTHR15139:SF0">
    <property type="entry name" value="TUBULIN-SPECIFIC CHAPERONE C"/>
    <property type="match status" value="1"/>
</dbReference>
<sequence length="212" mass="23993">MTNYDKQKTRELINSLSRLLEAKKSSMDTSKFKFKGAPIILQTDNSPTKNLNIQVGPKPYMENIFDQRIEIQSPVNHLLLKQFERCIVLNHKNSSSVNLQTGANSILRFDIDGTISATGLTNCIVLANCHQLRLHNITNSLVVSDITTNVIMENCMNVKFSGAVNVDDFNFNFTNSQNYSYVEIERESLDWINGQYDADLLQQTLGLIHDCS</sequence>
<keyword evidence="3" id="KW-1185">Reference proteome</keyword>
<dbReference type="InterPro" id="IPR027684">
    <property type="entry name" value="TBCC"/>
</dbReference>
<dbReference type="HOGENOM" id="CLU_1299545_0_0_1"/>
<feature type="domain" description="Tubulin binding cofactor C-like" evidence="1">
    <location>
        <begin position="77"/>
        <end position="161"/>
    </location>
</feature>
<evidence type="ECO:0000259" key="1">
    <source>
        <dbReference type="Pfam" id="PF07986"/>
    </source>
</evidence>
<dbReference type="Pfam" id="PF07986">
    <property type="entry name" value="TBCC"/>
    <property type="match status" value="1"/>
</dbReference>
<dbReference type="KEGG" id="cten:18250153"/>
<dbReference type="GO" id="GO:0007021">
    <property type="term" value="P:tubulin complex assembly"/>
    <property type="evidence" value="ECO:0007669"/>
    <property type="project" value="TreeGrafter"/>
</dbReference>
<proteinExistence type="predicted"/>
<dbReference type="GeneID" id="18250153"/>
<accession>G3AY18</accession>
<evidence type="ECO:0000313" key="2">
    <source>
        <dbReference type="EMBL" id="EGV65750.1"/>
    </source>
</evidence>
<dbReference type="STRING" id="590646.G3AY18"/>
<protein>
    <recommendedName>
        <fullName evidence="1">Tubulin binding cofactor C-like domain-containing protein</fullName>
    </recommendedName>
</protein>
<dbReference type="Gene3D" id="2.160.20.70">
    <property type="match status" value="1"/>
</dbReference>
<dbReference type="AlphaFoldDB" id="G3AY18"/>
<dbReference type="eggNOG" id="ENOG502T1DX">
    <property type="taxonomic scope" value="Eukaryota"/>
</dbReference>
<dbReference type="InterPro" id="IPR016098">
    <property type="entry name" value="CAP/MinC_C"/>
</dbReference>
<name>G3AY18_CANTC</name>
<organism evidence="3">
    <name type="scientific">Candida tenuis (strain ATCC 10573 / BCRC 21748 / CBS 615 / JCM 9827 / NBRC 10315 / NRRL Y-1498 / VKM Y-70)</name>
    <name type="common">Yeast</name>
    <name type="synonym">Yamadazyma tenuis</name>
    <dbReference type="NCBI Taxonomy" id="590646"/>
    <lineage>
        <taxon>Eukaryota</taxon>
        <taxon>Fungi</taxon>
        <taxon>Dikarya</taxon>
        <taxon>Ascomycota</taxon>
        <taxon>Saccharomycotina</taxon>
        <taxon>Pichiomycetes</taxon>
        <taxon>Debaryomycetaceae</taxon>
        <taxon>Yamadazyma</taxon>
    </lineage>
</organism>
<dbReference type="OrthoDB" id="194775at2759"/>
<dbReference type="PANTHER" id="PTHR15139">
    <property type="entry name" value="TUBULIN FOLDING COFACTOR C"/>
    <property type="match status" value="1"/>
</dbReference>
<dbReference type="GO" id="GO:0007023">
    <property type="term" value="P:post-chaperonin tubulin folding pathway"/>
    <property type="evidence" value="ECO:0007669"/>
    <property type="project" value="InterPro"/>
</dbReference>
<dbReference type="Proteomes" id="UP000000707">
    <property type="component" value="Unassembled WGS sequence"/>
</dbReference>
<reference evidence="2 3" key="1">
    <citation type="journal article" date="2011" name="Proc. Natl. Acad. Sci. U.S.A.">
        <title>Comparative genomics of xylose-fermenting fungi for enhanced biofuel production.</title>
        <authorList>
            <person name="Wohlbach D.J."/>
            <person name="Kuo A."/>
            <person name="Sato T.K."/>
            <person name="Potts K.M."/>
            <person name="Salamov A.A."/>
            <person name="LaButti K.M."/>
            <person name="Sun H."/>
            <person name="Clum A."/>
            <person name="Pangilinan J.L."/>
            <person name="Lindquist E.A."/>
            <person name="Lucas S."/>
            <person name="Lapidus A."/>
            <person name="Jin M."/>
            <person name="Gunawan C."/>
            <person name="Balan V."/>
            <person name="Dale B.E."/>
            <person name="Jeffries T.W."/>
            <person name="Zinkel R."/>
            <person name="Barry K.W."/>
            <person name="Grigoriev I.V."/>
            <person name="Gasch A.P."/>
        </authorList>
    </citation>
    <scope>NUCLEOTIDE SEQUENCE [LARGE SCALE GENOMIC DNA]</scope>
    <source>
        <strain evidence="3">ATCC 10573 / BCRC 21748 / CBS 615 / JCM 9827 / NBRC 10315 / NRRL Y-1498 / VKM Y-70</strain>
    </source>
</reference>
<dbReference type="InterPro" id="IPR012945">
    <property type="entry name" value="Tubulin-bd_cofactor_C_dom"/>
</dbReference>
<dbReference type="EMBL" id="GL996512">
    <property type="protein sequence ID" value="EGV65750.1"/>
    <property type="molecule type" value="Genomic_DNA"/>
</dbReference>
<dbReference type="GO" id="GO:0005737">
    <property type="term" value="C:cytoplasm"/>
    <property type="evidence" value="ECO:0007669"/>
    <property type="project" value="TreeGrafter"/>
</dbReference>
<gene>
    <name evidence="2" type="ORF">CANTEDRAFT_92076</name>
</gene>
<evidence type="ECO:0000313" key="3">
    <source>
        <dbReference type="Proteomes" id="UP000000707"/>
    </source>
</evidence>